<evidence type="ECO:0000256" key="1">
    <source>
        <dbReference type="SAM" id="Phobius"/>
    </source>
</evidence>
<evidence type="ECO:0000313" key="2">
    <source>
        <dbReference type="Proteomes" id="UP000492821"/>
    </source>
</evidence>
<dbReference type="Proteomes" id="UP000492821">
    <property type="component" value="Unassembled WGS sequence"/>
</dbReference>
<feature type="transmembrane region" description="Helical" evidence="1">
    <location>
        <begin position="25"/>
        <end position="48"/>
    </location>
</feature>
<sequence>MSDEDTTDGVCYTLDEDNRAEITPIILAILLLVLLFFTLIFRIVIGVLKILRYKRKIYLAASRPVLDTSYFDGCPPYAKTQPEPTASEPSTNN</sequence>
<evidence type="ECO:0000313" key="3">
    <source>
        <dbReference type="WBParaSite" id="Pan_g7561.t1"/>
    </source>
</evidence>
<keyword evidence="2" id="KW-1185">Reference proteome</keyword>
<keyword evidence="1" id="KW-1133">Transmembrane helix</keyword>
<proteinExistence type="predicted"/>
<accession>A0A7E4W842</accession>
<dbReference type="WBParaSite" id="Pan_g7561.t1">
    <property type="protein sequence ID" value="Pan_g7561.t1"/>
    <property type="gene ID" value="Pan_g7561"/>
</dbReference>
<organism evidence="2 3">
    <name type="scientific">Panagrellus redivivus</name>
    <name type="common">Microworm</name>
    <dbReference type="NCBI Taxonomy" id="6233"/>
    <lineage>
        <taxon>Eukaryota</taxon>
        <taxon>Metazoa</taxon>
        <taxon>Ecdysozoa</taxon>
        <taxon>Nematoda</taxon>
        <taxon>Chromadorea</taxon>
        <taxon>Rhabditida</taxon>
        <taxon>Tylenchina</taxon>
        <taxon>Panagrolaimomorpha</taxon>
        <taxon>Panagrolaimoidea</taxon>
        <taxon>Panagrolaimidae</taxon>
        <taxon>Panagrellus</taxon>
    </lineage>
</organism>
<protein>
    <submittedName>
        <fullName evidence="3">M125R</fullName>
    </submittedName>
</protein>
<name>A0A7E4W842_PANRE</name>
<keyword evidence="1" id="KW-0812">Transmembrane</keyword>
<dbReference type="AlphaFoldDB" id="A0A7E4W842"/>
<keyword evidence="1" id="KW-0472">Membrane</keyword>
<reference evidence="2" key="1">
    <citation type="journal article" date="2013" name="Genetics">
        <title>The draft genome and transcriptome of Panagrellus redivivus are shaped by the harsh demands of a free-living lifestyle.</title>
        <authorList>
            <person name="Srinivasan J."/>
            <person name="Dillman A.R."/>
            <person name="Macchietto M.G."/>
            <person name="Heikkinen L."/>
            <person name="Lakso M."/>
            <person name="Fracchia K.M."/>
            <person name="Antoshechkin I."/>
            <person name="Mortazavi A."/>
            <person name="Wong G."/>
            <person name="Sternberg P.W."/>
        </authorList>
    </citation>
    <scope>NUCLEOTIDE SEQUENCE [LARGE SCALE GENOMIC DNA]</scope>
    <source>
        <strain evidence="2">MT8872</strain>
    </source>
</reference>
<reference evidence="3" key="2">
    <citation type="submission" date="2020-10" db="UniProtKB">
        <authorList>
            <consortium name="WormBaseParasite"/>
        </authorList>
    </citation>
    <scope>IDENTIFICATION</scope>
</reference>